<reference evidence="12 13" key="1">
    <citation type="journal article" date="2023" name="Microb. Genom.">
        <title>Mesoterricola silvestris gen. nov., sp. nov., Mesoterricola sediminis sp. nov., Geothrix oryzae sp. nov., Geothrix edaphica sp. nov., Geothrix rubra sp. nov., and Geothrix limicola sp. nov., six novel members of Acidobacteriota isolated from soils.</title>
        <authorList>
            <person name="Weisberg A.J."/>
            <person name="Pearce E."/>
            <person name="Kramer C.G."/>
            <person name="Chang J.H."/>
            <person name="Clarke C.R."/>
        </authorList>
    </citation>
    <scope>NUCLEOTIDE SEQUENCE [LARGE SCALE GENOMIC DNA]</scope>
    <source>
        <strain evidence="12 13">ID09-01A</strain>
    </source>
</reference>
<name>A0ABU4NW57_9ACTN</name>
<comment type="subcellular location">
    <subcellularLocation>
        <location evidence="1">Endoplasmic reticulum</location>
    </subcellularLocation>
</comment>
<keyword evidence="5" id="KW-0521">NADP</keyword>
<evidence type="ECO:0000256" key="3">
    <source>
        <dbReference type="ARBA" id="ARBA00004991"/>
    </source>
</evidence>
<evidence type="ECO:0000313" key="13">
    <source>
        <dbReference type="Proteomes" id="UP001271274"/>
    </source>
</evidence>
<dbReference type="EC" id="1.1.1.102" evidence="9"/>
<evidence type="ECO:0000256" key="6">
    <source>
        <dbReference type="ARBA" id="ARBA00022919"/>
    </source>
</evidence>
<gene>
    <name evidence="12" type="ORF">PV662_42720</name>
</gene>
<evidence type="ECO:0000256" key="7">
    <source>
        <dbReference type="ARBA" id="ARBA00023002"/>
    </source>
</evidence>
<protein>
    <recommendedName>
        <fullName evidence="9">3-dehydrosphinganine reductase</fullName>
        <ecNumber evidence="9">1.1.1.102</ecNumber>
    </recommendedName>
</protein>
<evidence type="ECO:0000256" key="2">
    <source>
        <dbReference type="ARBA" id="ARBA00004760"/>
    </source>
</evidence>
<evidence type="ECO:0000256" key="8">
    <source>
        <dbReference type="ARBA" id="ARBA00023098"/>
    </source>
</evidence>
<comment type="caution">
    <text evidence="12">The sequence shown here is derived from an EMBL/GenBank/DDBJ whole genome shotgun (WGS) entry which is preliminary data.</text>
</comment>
<dbReference type="EMBL" id="JARAYU010000026">
    <property type="protein sequence ID" value="MDX3706318.1"/>
    <property type="molecule type" value="Genomic_DNA"/>
</dbReference>
<evidence type="ECO:0000256" key="9">
    <source>
        <dbReference type="ARBA" id="ARBA00026112"/>
    </source>
</evidence>
<keyword evidence="7" id="KW-0560">Oxidoreductase</keyword>
<keyword evidence="4" id="KW-0256">Endoplasmic reticulum</keyword>
<dbReference type="Gene3D" id="3.40.50.720">
    <property type="entry name" value="NAD(P)-binding Rossmann-like Domain"/>
    <property type="match status" value="1"/>
</dbReference>
<dbReference type="RefSeq" id="WP_319063673.1">
    <property type="nucleotide sequence ID" value="NZ_JARAYT010000001.1"/>
</dbReference>
<accession>A0ABU4NW57</accession>
<evidence type="ECO:0000256" key="1">
    <source>
        <dbReference type="ARBA" id="ARBA00004240"/>
    </source>
</evidence>
<evidence type="ECO:0000256" key="5">
    <source>
        <dbReference type="ARBA" id="ARBA00022857"/>
    </source>
</evidence>
<dbReference type="SUPFAM" id="SSF51735">
    <property type="entry name" value="NAD(P)-binding Rossmann-fold domains"/>
    <property type="match status" value="1"/>
</dbReference>
<organism evidence="12 13">
    <name type="scientific">Streptomyces europaeiscabiei</name>
    <dbReference type="NCBI Taxonomy" id="146819"/>
    <lineage>
        <taxon>Bacteria</taxon>
        <taxon>Bacillati</taxon>
        <taxon>Actinomycetota</taxon>
        <taxon>Actinomycetes</taxon>
        <taxon>Kitasatosporales</taxon>
        <taxon>Streptomycetaceae</taxon>
        <taxon>Streptomyces</taxon>
    </lineage>
</organism>
<keyword evidence="8" id="KW-0443">Lipid metabolism</keyword>
<evidence type="ECO:0000259" key="11">
    <source>
        <dbReference type="SMART" id="SM00822"/>
    </source>
</evidence>
<dbReference type="CDD" id="cd08939">
    <property type="entry name" value="KDSR-like_SDR_c"/>
    <property type="match status" value="1"/>
</dbReference>
<dbReference type="Proteomes" id="UP001271274">
    <property type="component" value="Unassembled WGS sequence"/>
</dbReference>
<feature type="domain" description="Ketoreductase" evidence="11">
    <location>
        <begin position="14"/>
        <end position="233"/>
    </location>
</feature>
<dbReference type="PRINTS" id="PR00081">
    <property type="entry name" value="GDHRDH"/>
</dbReference>
<dbReference type="InterPro" id="IPR045022">
    <property type="entry name" value="KDSR-like"/>
</dbReference>
<comment type="pathway">
    <text evidence="3">Sphingolipid metabolism.</text>
</comment>
<feature type="region of interest" description="Disordered" evidence="10">
    <location>
        <begin position="61"/>
        <end position="83"/>
    </location>
</feature>
<comment type="pathway">
    <text evidence="2">Lipid metabolism; sphingolipid metabolism.</text>
</comment>
<evidence type="ECO:0000256" key="10">
    <source>
        <dbReference type="SAM" id="MobiDB-lite"/>
    </source>
</evidence>
<dbReference type="InterPro" id="IPR036291">
    <property type="entry name" value="NAD(P)-bd_dom_sf"/>
</dbReference>
<dbReference type="InterPro" id="IPR057326">
    <property type="entry name" value="KR_dom"/>
</dbReference>
<dbReference type="SMART" id="SM00822">
    <property type="entry name" value="PKS_KR"/>
    <property type="match status" value="1"/>
</dbReference>
<keyword evidence="6" id="KW-0746">Sphingolipid metabolism</keyword>
<evidence type="ECO:0000256" key="4">
    <source>
        <dbReference type="ARBA" id="ARBA00022824"/>
    </source>
</evidence>
<sequence length="303" mass="31791">MTLRSTRPLDIGSSHVIVTGGSSGIGLATARLLAARGAKLSLIARGAARLDTAAKQVSAAATDAPAATRRPPTAAQGTPTAAQRTSVAARAADVADQAALNRAIAELEAEQAQPCDILITSAGLARPGHFLDLPDDVFRQMIEVDYFGTLHALRAVAPGMVERGQGSVVAVSSAAGLLGIFGYSAYGPAKFAVRGLMESVRAELTPRGVHVGVVFPPDVDTPQLAEENRWKPRETRVVGGTIKPLTAEKVAAAIVQGIDRRRFTICPDTGTRALARFGSVLMPLLNREFDRRVRAVQRSTTGT</sequence>
<dbReference type="PANTHER" id="PTHR43550:SF3">
    <property type="entry name" value="3-KETODIHYDROSPHINGOSINE REDUCTASE"/>
    <property type="match status" value="1"/>
</dbReference>
<dbReference type="PANTHER" id="PTHR43550">
    <property type="entry name" value="3-KETODIHYDROSPHINGOSINE REDUCTASE"/>
    <property type="match status" value="1"/>
</dbReference>
<proteinExistence type="predicted"/>
<dbReference type="Pfam" id="PF00106">
    <property type="entry name" value="adh_short"/>
    <property type="match status" value="2"/>
</dbReference>
<evidence type="ECO:0000313" key="12">
    <source>
        <dbReference type="EMBL" id="MDX3706318.1"/>
    </source>
</evidence>
<dbReference type="InterPro" id="IPR002347">
    <property type="entry name" value="SDR_fam"/>
</dbReference>
<keyword evidence="13" id="KW-1185">Reference proteome</keyword>